<dbReference type="SUPFAM" id="SSF52540">
    <property type="entry name" value="P-loop containing nucleoside triphosphate hydrolases"/>
    <property type="match status" value="2"/>
</dbReference>
<evidence type="ECO:0000256" key="8">
    <source>
        <dbReference type="ARBA" id="ARBA00022813"/>
    </source>
</evidence>
<dbReference type="Proteomes" id="UP000466831">
    <property type="component" value="Chromosome"/>
</dbReference>
<evidence type="ECO:0000256" key="17">
    <source>
        <dbReference type="SAM" id="MobiDB-lite"/>
    </source>
</evidence>
<evidence type="ECO:0000313" key="21">
    <source>
        <dbReference type="EMBL" id="BBY12930.1"/>
    </source>
</evidence>
<evidence type="ECO:0000256" key="4">
    <source>
        <dbReference type="ARBA" id="ARBA00022737"/>
    </source>
</evidence>
<evidence type="ECO:0000256" key="9">
    <source>
        <dbReference type="ARBA" id="ARBA00022840"/>
    </source>
</evidence>
<dbReference type="InterPro" id="IPR004042">
    <property type="entry name" value="Intein_endonuc_central"/>
</dbReference>
<dbReference type="InterPro" id="IPR007693">
    <property type="entry name" value="DNA_helicase_DnaB-like_N"/>
</dbReference>
<reference evidence="21" key="3">
    <citation type="submission" date="2020-02" db="EMBL/GenBank/DDBJ databases">
        <authorList>
            <person name="Matsumoto Y."/>
            <person name="Motooka D."/>
            <person name="Nakamura S."/>
        </authorList>
    </citation>
    <scope>NUCLEOTIDE SEQUENCE</scope>
    <source>
        <strain evidence="21">JCM 17324</strain>
    </source>
</reference>
<keyword evidence="23" id="KW-1185">Reference proteome</keyword>
<evidence type="ECO:0000256" key="7">
    <source>
        <dbReference type="ARBA" id="ARBA00022806"/>
    </source>
</evidence>
<keyword evidence="10" id="KW-0651">Protein splicing</keyword>
<dbReference type="InterPro" id="IPR007694">
    <property type="entry name" value="DNA_helicase_DnaB-like_C"/>
</dbReference>
<evidence type="ECO:0000256" key="5">
    <source>
        <dbReference type="ARBA" id="ARBA00022741"/>
    </source>
</evidence>
<dbReference type="InterPro" id="IPR004860">
    <property type="entry name" value="LAGLIDADG_dom"/>
</dbReference>
<organism evidence="20 22">
    <name type="scientific">Mycobacterium marseillense</name>
    <dbReference type="NCBI Taxonomy" id="701042"/>
    <lineage>
        <taxon>Bacteria</taxon>
        <taxon>Bacillati</taxon>
        <taxon>Actinomycetota</taxon>
        <taxon>Actinomycetes</taxon>
        <taxon>Mycobacteriales</taxon>
        <taxon>Mycobacteriaceae</taxon>
        <taxon>Mycobacterium</taxon>
        <taxon>Mycobacterium avium complex (MAC)</taxon>
    </lineage>
</organism>
<feature type="domain" description="SF4 helicase" evidence="19">
    <location>
        <begin position="195"/>
        <end position="232"/>
    </location>
</feature>
<dbReference type="GO" id="GO:1990077">
    <property type="term" value="C:primosome complex"/>
    <property type="evidence" value="ECO:0007669"/>
    <property type="project" value="UniProtKB-UniRule"/>
</dbReference>
<keyword evidence="8" id="KW-0068">Autocatalytic cleavage</keyword>
<dbReference type="SMART" id="SM00306">
    <property type="entry name" value="HintN"/>
    <property type="match status" value="1"/>
</dbReference>
<dbReference type="EC" id="5.6.2.3" evidence="15 16"/>
<comment type="catalytic activity">
    <reaction evidence="14 16">
        <text>ATP + H2O = ADP + phosphate + H(+)</text>
        <dbReference type="Rhea" id="RHEA:13065"/>
        <dbReference type="ChEBI" id="CHEBI:15377"/>
        <dbReference type="ChEBI" id="CHEBI:15378"/>
        <dbReference type="ChEBI" id="CHEBI:30616"/>
        <dbReference type="ChEBI" id="CHEBI:43474"/>
        <dbReference type="ChEBI" id="CHEBI:456216"/>
        <dbReference type="EC" id="5.6.2.3"/>
    </reaction>
</comment>
<dbReference type="GO" id="GO:0004519">
    <property type="term" value="F:endonuclease activity"/>
    <property type="evidence" value="ECO:0007669"/>
    <property type="project" value="InterPro"/>
</dbReference>
<dbReference type="RefSeq" id="WP_067170748.1">
    <property type="nucleotide sequence ID" value="NZ_AP022584.1"/>
</dbReference>
<evidence type="ECO:0000256" key="3">
    <source>
        <dbReference type="ARBA" id="ARBA00022705"/>
    </source>
</evidence>
<dbReference type="InterPro" id="IPR036844">
    <property type="entry name" value="Hint_dom_sf"/>
</dbReference>
<dbReference type="FunFam" id="1.10.860.10:FF:000001">
    <property type="entry name" value="Replicative DNA helicase"/>
    <property type="match status" value="1"/>
</dbReference>
<keyword evidence="5 16" id="KW-0547">Nucleotide-binding</keyword>
<dbReference type="PANTHER" id="PTHR30153">
    <property type="entry name" value="REPLICATIVE DNA HELICASE DNAB"/>
    <property type="match status" value="1"/>
</dbReference>
<dbReference type="Proteomes" id="UP000216246">
    <property type="component" value="Chromosome"/>
</dbReference>
<feature type="domain" description="SF4 helicase" evidence="19">
    <location>
        <begin position="650"/>
        <end position="875"/>
    </location>
</feature>
<evidence type="ECO:0000256" key="15">
    <source>
        <dbReference type="NCBIfam" id="TIGR00665"/>
    </source>
</evidence>
<dbReference type="Gene3D" id="3.40.50.300">
    <property type="entry name" value="P-loop containing nucleotide triphosphate hydrolases"/>
    <property type="match status" value="2"/>
</dbReference>
<comment type="similarity">
    <text evidence="1 16">Belongs to the helicase family. DnaB subfamily.</text>
</comment>
<keyword evidence="2 16" id="KW-0639">Primosome</keyword>
<gene>
    <name evidence="20" type="primary">dnaB</name>
    <name evidence="20" type="ORF">CKJ54_00360</name>
    <name evidence="21" type="ORF">MMARJ_36700</name>
</gene>
<dbReference type="Pfam" id="PF00772">
    <property type="entry name" value="DnaB"/>
    <property type="match status" value="1"/>
</dbReference>
<dbReference type="SUPFAM" id="SSF48024">
    <property type="entry name" value="N-terminal domain of DnaB helicase"/>
    <property type="match status" value="1"/>
</dbReference>
<reference evidence="20 22" key="1">
    <citation type="submission" date="2017-08" db="EMBL/GenBank/DDBJ databases">
        <title>Phylogentic analysis of Mycobacterium avium complex whole genomes.</title>
        <authorList>
            <person name="Caverly L.J."/>
            <person name="Spilker T."/>
            <person name="LiPuma J."/>
        </authorList>
    </citation>
    <scope>NUCLEOTIDE SEQUENCE [LARGE SCALE GENOMIC DNA]</scope>
    <source>
        <strain evidence="20 22">FLAC0026</strain>
    </source>
</reference>
<evidence type="ECO:0000256" key="1">
    <source>
        <dbReference type="ARBA" id="ARBA00008428"/>
    </source>
</evidence>
<dbReference type="Gene3D" id="3.10.28.10">
    <property type="entry name" value="Homing endonucleases"/>
    <property type="match status" value="1"/>
</dbReference>
<evidence type="ECO:0000256" key="14">
    <source>
        <dbReference type="ARBA" id="ARBA00048954"/>
    </source>
</evidence>
<evidence type="ECO:0000313" key="22">
    <source>
        <dbReference type="Proteomes" id="UP000216246"/>
    </source>
</evidence>
<dbReference type="Pfam" id="PF03796">
    <property type="entry name" value="DnaB_C"/>
    <property type="match status" value="2"/>
</dbReference>
<dbReference type="PROSITE" id="PS50819">
    <property type="entry name" value="INTEIN_ENDONUCLEASE"/>
    <property type="match status" value="1"/>
</dbReference>
<dbReference type="GO" id="GO:0016787">
    <property type="term" value="F:hydrolase activity"/>
    <property type="evidence" value="ECO:0007669"/>
    <property type="project" value="UniProtKB-KW"/>
</dbReference>
<keyword evidence="6 16" id="KW-0378">Hydrolase</keyword>
<protein>
    <recommendedName>
        <fullName evidence="15 16">Replicative DNA helicase</fullName>
        <ecNumber evidence="15 16">5.6.2.3</ecNumber>
    </recommendedName>
</protein>
<evidence type="ECO:0000256" key="13">
    <source>
        <dbReference type="ARBA" id="ARBA00044940"/>
    </source>
</evidence>
<dbReference type="InterPro" id="IPR016136">
    <property type="entry name" value="DNA_helicase_N/primase_C"/>
</dbReference>
<dbReference type="InterPro" id="IPR030934">
    <property type="entry name" value="Intein_C"/>
</dbReference>
<evidence type="ECO:0000256" key="12">
    <source>
        <dbReference type="ARBA" id="ARBA00023235"/>
    </source>
</evidence>
<dbReference type="InterPro" id="IPR027434">
    <property type="entry name" value="Homing_endonucl"/>
</dbReference>
<evidence type="ECO:0000313" key="20">
    <source>
        <dbReference type="EMBL" id="ASW88513.1"/>
    </source>
</evidence>
<dbReference type="Pfam" id="PF14528">
    <property type="entry name" value="LAGLIDADG_3"/>
    <property type="match status" value="1"/>
</dbReference>
<dbReference type="KEGG" id="mmal:CKJ54_00360"/>
<sequence>MAVVDDLTSGMDASSPSEDFGRQPPQDLAAEQAVLGGMLLSKDAIADVLERLRPGDFYRPAHQNVYDAILDLYGRGEPADAVTVAAELDRRNLLRRIGGAPYLHTLISTVPTAANAGYYATIVAEKALLRRLVEAGTRVVQYGYAGAEGADVAEVVDRAQAEIYEVAERRTTEDFVPLEDLLQPTMDEIDAIASNGGVARGVPTGFTELDEVTNGLHAGQMIIVAARPGVGKALALDTLLPTPTGWTTMGDVAVGDELLGADGQPTRVVAATDVMLGRPCYEVEFSDGTVIVADAAHQWLTETRASRKSAQAAAVGYNRYKNQRTFAAVRTTAEIAGSLRCPTQDRRLNHSVVNSRALVLPDREYLVPPYTLGAWLGDGTSAAAQITAVDPEIVMRIEADGVVAVPSESARYRYQLRLPAHPDQAPRQCVVCGTSFIPHTSQVRTCGRSCGGRARFISDAVPSPTCDRCGGPSVGLRLCQTCHSTVGTLQARLRTIGVLGNKHIPMEYLRGSEAQRRELLAGLLDTDGTVTAGGAVQFSVTNQRLACDVAELIVSLGYRCQTSTKRVRGRHESTSTAYTLTFSTEDKVFALERKAIVHKERRAATGTARSGSRFIVDVRPVETVAVRCVEVDNNSHMYLASNAMIPTHNSTLGLDFLRSCSIKHRMASVIFSLEMSKSEIVMRLLSAEAKIKLADMRSGRMSDEDWTRLARRMSEISEAPLYIDDSPNLTMMEIRAKARRLRQKSDLRLVVVDYLQLMSSGKKVESRQLEVSEFSRQLKLLAKELEVPVVAISQLNRGPEQRTDKKPMLSDLRESGSLEQDADMVILLNRPDAFERDDPRGGEADFILAKHRNGPTKTVTVAHQLHLSRFANMAR</sequence>
<evidence type="ECO:0000256" key="16">
    <source>
        <dbReference type="RuleBase" id="RU362085"/>
    </source>
</evidence>
<dbReference type="AlphaFoldDB" id="A0AAC9VRM6"/>
<name>A0AAC9VRM6_9MYCO</name>
<comment type="function">
    <text evidence="13 16">The intein is an endonuclease.</text>
</comment>
<feature type="domain" description="DOD-type homing endonuclease" evidence="18">
    <location>
        <begin position="371"/>
        <end position="558"/>
    </location>
</feature>
<reference evidence="21 23" key="2">
    <citation type="journal article" date="2019" name="Emerg. Microbes Infect.">
        <title>Comprehensive subspecies identification of 175 nontuberculous mycobacteria species based on 7547 genomic profiles.</title>
        <authorList>
            <person name="Matsumoto Y."/>
            <person name="Kinjo T."/>
            <person name="Motooka D."/>
            <person name="Nabeya D."/>
            <person name="Jung N."/>
            <person name="Uechi K."/>
            <person name="Horii T."/>
            <person name="Iida T."/>
            <person name="Fujita J."/>
            <person name="Nakamura S."/>
        </authorList>
    </citation>
    <scope>NUCLEOTIDE SEQUENCE [LARGE SCALE GENOMIC DNA]</scope>
    <source>
        <strain evidence="21 23">JCM 17324</strain>
    </source>
</reference>
<dbReference type="EMBL" id="AP022584">
    <property type="protein sequence ID" value="BBY12930.1"/>
    <property type="molecule type" value="Genomic_DNA"/>
</dbReference>
<keyword evidence="12" id="KW-0413">Isomerase</keyword>
<keyword evidence="11 16" id="KW-0238">DNA-binding</keyword>
<dbReference type="EMBL" id="CP023147">
    <property type="protein sequence ID" value="ASW88513.1"/>
    <property type="molecule type" value="Genomic_DNA"/>
</dbReference>
<dbReference type="SUPFAM" id="SSF51294">
    <property type="entry name" value="Hedgehog/intein (Hint) domain"/>
    <property type="match status" value="1"/>
</dbReference>
<feature type="region of interest" description="Disordered" evidence="17">
    <location>
        <begin position="1"/>
        <end position="24"/>
    </location>
</feature>
<dbReference type="InterPro" id="IPR003587">
    <property type="entry name" value="Hint_dom_N"/>
</dbReference>
<dbReference type="Gene3D" id="1.10.860.10">
    <property type="entry name" value="DNAb Helicase, Chain A"/>
    <property type="match status" value="1"/>
</dbReference>
<keyword evidence="9 16" id="KW-0067">ATP-binding</keyword>
<dbReference type="NCBIfam" id="TIGR01443">
    <property type="entry name" value="intein_Cterm"/>
    <property type="match status" value="1"/>
</dbReference>
<dbReference type="GO" id="GO:0005829">
    <property type="term" value="C:cytosol"/>
    <property type="evidence" value="ECO:0007669"/>
    <property type="project" value="TreeGrafter"/>
</dbReference>
<comment type="function">
    <text evidence="16">The main replicative DNA helicase, it participates in initiation and elongation during chromosome replication. Travels ahead of the DNA replisome, separating dsDNA into templates for DNA synthesis. A processive ATP-dependent 5'-3' DNA helicase it has DNA-dependent ATPase activity.</text>
</comment>
<dbReference type="InterPro" id="IPR036185">
    <property type="entry name" value="DNA_heli_DnaB-like_N_sf"/>
</dbReference>
<keyword evidence="3 16" id="KW-0235">DNA replication</keyword>
<evidence type="ECO:0000256" key="2">
    <source>
        <dbReference type="ARBA" id="ARBA00022515"/>
    </source>
</evidence>
<dbReference type="GO" id="GO:0043139">
    <property type="term" value="F:5'-3' DNA helicase activity"/>
    <property type="evidence" value="ECO:0007669"/>
    <property type="project" value="UniProtKB-EC"/>
</dbReference>
<evidence type="ECO:0000256" key="10">
    <source>
        <dbReference type="ARBA" id="ARBA00023000"/>
    </source>
</evidence>
<dbReference type="GO" id="GO:0006269">
    <property type="term" value="P:DNA replication, synthesis of primer"/>
    <property type="evidence" value="ECO:0007669"/>
    <property type="project" value="UniProtKB-UniRule"/>
</dbReference>
<keyword evidence="4" id="KW-0677">Repeat</keyword>
<dbReference type="InterPro" id="IPR007692">
    <property type="entry name" value="DNA_helicase_DnaB"/>
</dbReference>
<dbReference type="NCBIfam" id="TIGR00665">
    <property type="entry name" value="DnaB"/>
    <property type="match status" value="1"/>
</dbReference>
<dbReference type="GO" id="GO:0003677">
    <property type="term" value="F:DNA binding"/>
    <property type="evidence" value="ECO:0007669"/>
    <property type="project" value="UniProtKB-UniRule"/>
</dbReference>
<keyword evidence="7 16" id="KW-0347">Helicase</keyword>
<evidence type="ECO:0000256" key="11">
    <source>
        <dbReference type="ARBA" id="ARBA00023125"/>
    </source>
</evidence>
<evidence type="ECO:0000259" key="19">
    <source>
        <dbReference type="PROSITE" id="PS51199"/>
    </source>
</evidence>
<dbReference type="PROSITE" id="PS51199">
    <property type="entry name" value="SF4_HELICASE"/>
    <property type="match status" value="2"/>
</dbReference>
<evidence type="ECO:0000259" key="18">
    <source>
        <dbReference type="PROSITE" id="PS50819"/>
    </source>
</evidence>
<dbReference type="CDD" id="cd00984">
    <property type="entry name" value="DnaB_C"/>
    <property type="match status" value="1"/>
</dbReference>
<dbReference type="InterPro" id="IPR027417">
    <property type="entry name" value="P-loop_NTPase"/>
</dbReference>
<proteinExistence type="inferred from homology"/>
<evidence type="ECO:0000313" key="23">
    <source>
        <dbReference type="Proteomes" id="UP000466831"/>
    </source>
</evidence>
<dbReference type="GO" id="GO:0005524">
    <property type="term" value="F:ATP binding"/>
    <property type="evidence" value="ECO:0007669"/>
    <property type="project" value="UniProtKB-UniRule"/>
</dbReference>
<evidence type="ECO:0000256" key="6">
    <source>
        <dbReference type="ARBA" id="ARBA00022801"/>
    </source>
</evidence>
<accession>A0AAC9VRM6</accession>
<dbReference type="SUPFAM" id="SSF55608">
    <property type="entry name" value="Homing endonucleases"/>
    <property type="match status" value="1"/>
</dbReference>
<dbReference type="PANTHER" id="PTHR30153:SF2">
    <property type="entry name" value="REPLICATIVE DNA HELICASE"/>
    <property type="match status" value="1"/>
</dbReference>